<dbReference type="GO" id="GO:0005763">
    <property type="term" value="C:mitochondrial small ribosomal subunit"/>
    <property type="evidence" value="ECO:0007669"/>
    <property type="project" value="TreeGrafter"/>
</dbReference>
<dbReference type="Proteomes" id="UP001487740">
    <property type="component" value="Unassembled WGS sequence"/>
</dbReference>
<accession>A0AAW0T1L5</accession>
<keyword evidence="4" id="KW-1185">Reference proteome</keyword>
<evidence type="ECO:0000313" key="3">
    <source>
        <dbReference type="EMBL" id="KAK8380901.1"/>
    </source>
</evidence>
<evidence type="ECO:0000259" key="2">
    <source>
        <dbReference type="Pfam" id="PF10213"/>
    </source>
</evidence>
<evidence type="ECO:0000256" key="1">
    <source>
        <dbReference type="SAM" id="MobiDB-lite"/>
    </source>
</evidence>
<feature type="domain" description="Small ribosomal subunit protein mS35 mitochondrial conserved" evidence="2">
    <location>
        <begin position="196"/>
        <end position="276"/>
    </location>
</feature>
<sequence>MGSSSARSFSTLLEFTAGYVTSVRWITTTGKKVYVLDMRAQQLLRPLACRSLATSHPRAEIKAAAEEEFRTLEIGRKKRERFTAKTFKPATMLPPRYKQQKTDQDWGSVWPAARTFHPATVPFPVRQGYPASGQPTPDKWANAELMKIPNFLHLTPPVIKRQCEALKKFCTPWPAGLETTAKQEKHFPVTVSKSSYLHSSPTIRDPKARIVTLKVHLRSLDLDYHGRDKLLRLVGERYDADTDCLTLVADRCPLSQQNYDYCQYLLTVLYNESMKTEPWEHEKELVDLEKYVWEGSPSQAAAQNVVTARGINDAEELLKEYGQVVTDLHNEGEDEATVLRYQESVMKLLGLTDPQDTATASEPKYIQGERGQDKDGWVGQARRDWVVRGVKLWEEGCEGQRDRGVLQPPAQHHDKNRAFALLSLEDTSRHLRAFQKTQIG</sequence>
<dbReference type="PANTHER" id="PTHR13490">
    <property type="entry name" value="MITOCHONDRIAL 28S RIBOSOMAL PROTEIN S28"/>
    <property type="match status" value="1"/>
</dbReference>
<feature type="region of interest" description="Disordered" evidence="1">
    <location>
        <begin position="356"/>
        <end position="375"/>
    </location>
</feature>
<dbReference type="GO" id="GO:0003735">
    <property type="term" value="F:structural constituent of ribosome"/>
    <property type="evidence" value="ECO:0007669"/>
    <property type="project" value="InterPro"/>
</dbReference>
<organism evidence="3 4">
    <name type="scientific">Scylla paramamosain</name>
    <name type="common">Mud crab</name>
    <dbReference type="NCBI Taxonomy" id="85552"/>
    <lineage>
        <taxon>Eukaryota</taxon>
        <taxon>Metazoa</taxon>
        <taxon>Ecdysozoa</taxon>
        <taxon>Arthropoda</taxon>
        <taxon>Crustacea</taxon>
        <taxon>Multicrustacea</taxon>
        <taxon>Malacostraca</taxon>
        <taxon>Eumalacostraca</taxon>
        <taxon>Eucarida</taxon>
        <taxon>Decapoda</taxon>
        <taxon>Pleocyemata</taxon>
        <taxon>Brachyura</taxon>
        <taxon>Eubrachyura</taxon>
        <taxon>Portunoidea</taxon>
        <taxon>Portunidae</taxon>
        <taxon>Portuninae</taxon>
        <taxon>Scylla</taxon>
    </lineage>
</organism>
<evidence type="ECO:0000313" key="4">
    <source>
        <dbReference type="Proteomes" id="UP001487740"/>
    </source>
</evidence>
<dbReference type="GO" id="GO:0032543">
    <property type="term" value="P:mitochondrial translation"/>
    <property type="evidence" value="ECO:0007669"/>
    <property type="project" value="InterPro"/>
</dbReference>
<gene>
    <name evidence="3" type="ORF">O3P69_008073</name>
</gene>
<dbReference type="InterPro" id="IPR019349">
    <property type="entry name" value="Ribosomal_mS35_mit"/>
</dbReference>
<dbReference type="Pfam" id="PF10213">
    <property type="entry name" value="MRP-S28"/>
    <property type="match status" value="1"/>
</dbReference>
<protein>
    <recommendedName>
        <fullName evidence="2">Small ribosomal subunit protein mS35 mitochondrial conserved domain-containing protein</fullName>
    </recommendedName>
</protein>
<proteinExistence type="predicted"/>
<dbReference type="EMBL" id="JARAKH010000041">
    <property type="protein sequence ID" value="KAK8380901.1"/>
    <property type="molecule type" value="Genomic_DNA"/>
</dbReference>
<dbReference type="AlphaFoldDB" id="A0AAW0T1L5"/>
<dbReference type="PANTHER" id="PTHR13490:SF0">
    <property type="entry name" value="SMALL RIBOSOMAL SUBUNIT PROTEIN MS35"/>
    <property type="match status" value="1"/>
</dbReference>
<name>A0AAW0T1L5_SCYPA</name>
<dbReference type="InterPro" id="IPR039848">
    <property type="entry name" value="Ribosomal_mS35_mt"/>
</dbReference>
<comment type="caution">
    <text evidence="3">The sequence shown here is derived from an EMBL/GenBank/DDBJ whole genome shotgun (WGS) entry which is preliminary data.</text>
</comment>
<reference evidence="3 4" key="1">
    <citation type="submission" date="2023-03" db="EMBL/GenBank/DDBJ databases">
        <title>High-quality genome of Scylla paramamosain provides insights in environmental adaptation.</title>
        <authorList>
            <person name="Zhang L."/>
        </authorList>
    </citation>
    <scope>NUCLEOTIDE SEQUENCE [LARGE SCALE GENOMIC DNA]</scope>
    <source>
        <strain evidence="3">LZ_2023a</strain>
        <tissue evidence="3">Muscle</tissue>
    </source>
</reference>